<dbReference type="Gene3D" id="1.10.260.40">
    <property type="entry name" value="lambda repressor-like DNA-binding domains"/>
    <property type="match status" value="1"/>
</dbReference>
<name>A0A249PGP9_9HYPH</name>
<evidence type="ECO:0000313" key="3">
    <source>
        <dbReference type="Proteomes" id="UP000217211"/>
    </source>
</evidence>
<dbReference type="Pfam" id="PF01381">
    <property type="entry name" value="HTH_3"/>
    <property type="match status" value="1"/>
</dbReference>
<dbReference type="GO" id="GO:0003677">
    <property type="term" value="F:DNA binding"/>
    <property type="evidence" value="ECO:0007669"/>
    <property type="project" value="InterPro"/>
</dbReference>
<dbReference type="OrthoDB" id="123556at2"/>
<reference evidence="2 3" key="1">
    <citation type="submission" date="2017-08" db="EMBL/GenBank/DDBJ databases">
        <title>Multipartite genome sequences of Sinorhizobium species nodulating soybeans.</title>
        <authorList>
            <person name="Tian C.F."/>
        </authorList>
    </citation>
    <scope>NUCLEOTIDE SEQUENCE [LARGE SCALE GENOMIC DNA]</scope>
    <source>
        <strain evidence="2 3">CCBAU 05684</strain>
    </source>
</reference>
<feature type="domain" description="HTH cro/C1-type" evidence="1">
    <location>
        <begin position="8"/>
        <end position="44"/>
    </location>
</feature>
<dbReference type="AlphaFoldDB" id="A0A249PGP9"/>
<dbReference type="InterPro" id="IPR010982">
    <property type="entry name" value="Lambda_DNA-bd_dom_sf"/>
</dbReference>
<dbReference type="KEGG" id="esj:SJ05684_c36880"/>
<protein>
    <submittedName>
        <fullName evidence="2">Putative transcriptional regulator</fullName>
    </submittedName>
</protein>
<evidence type="ECO:0000259" key="1">
    <source>
        <dbReference type="PROSITE" id="PS50943"/>
    </source>
</evidence>
<dbReference type="SUPFAM" id="SSF47413">
    <property type="entry name" value="lambda repressor-like DNA-binding domains"/>
    <property type="match status" value="1"/>
</dbReference>
<sequence length="174" mass="19454">MVFTGRMLKRLRLLSGMKQSHVAELLQVTQATISRWEAGLLTPSENQTAALECLFEKVPPSADAALRRLVEMSTAKVHLICDYSHRLLAASPSRRAEWRRELLGLPMLRYASDEIQEAERSLTDLGWYDGQTASLLVDTGPNRRDDVPIVAGRVLWERIPLADGAMGRLVTTLT</sequence>
<dbReference type="SMART" id="SM00530">
    <property type="entry name" value="HTH_XRE"/>
    <property type="match status" value="1"/>
</dbReference>
<dbReference type="STRING" id="716928.GCA_000261485_01706"/>
<dbReference type="EMBL" id="CP023067">
    <property type="protein sequence ID" value="ASY65101.1"/>
    <property type="molecule type" value="Genomic_DNA"/>
</dbReference>
<keyword evidence="3" id="KW-1185">Reference proteome</keyword>
<dbReference type="CDD" id="cd00093">
    <property type="entry name" value="HTH_XRE"/>
    <property type="match status" value="1"/>
</dbReference>
<evidence type="ECO:0000313" key="2">
    <source>
        <dbReference type="EMBL" id="ASY65101.1"/>
    </source>
</evidence>
<gene>
    <name evidence="2" type="ORF">SJ05684_c36880</name>
</gene>
<dbReference type="InterPro" id="IPR001387">
    <property type="entry name" value="Cro/C1-type_HTH"/>
</dbReference>
<dbReference type="eggNOG" id="COG1396">
    <property type="taxonomic scope" value="Bacteria"/>
</dbReference>
<accession>A0A249PGP9</accession>
<dbReference type="RefSeq" id="WP_034853696.1">
    <property type="nucleotide sequence ID" value="NZ_AJQT01000032.1"/>
</dbReference>
<organism evidence="2 3">
    <name type="scientific">Sinorhizobium sojae CCBAU 05684</name>
    <dbReference type="NCBI Taxonomy" id="716928"/>
    <lineage>
        <taxon>Bacteria</taxon>
        <taxon>Pseudomonadati</taxon>
        <taxon>Pseudomonadota</taxon>
        <taxon>Alphaproteobacteria</taxon>
        <taxon>Hyphomicrobiales</taxon>
        <taxon>Rhizobiaceae</taxon>
        <taxon>Sinorhizobium/Ensifer group</taxon>
        <taxon>Sinorhizobium</taxon>
    </lineage>
</organism>
<proteinExistence type="predicted"/>
<dbReference type="Proteomes" id="UP000217211">
    <property type="component" value="Chromosome"/>
</dbReference>
<dbReference type="PROSITE" id="PS50943">
    <property type="entry name" value="HTH_CROC1"/>
    <property type="match status" value="1"/>
</dbReference>